<accession>A0A8H4Q631</accession>
<feature type="compositionally biased region" description="Polar residues" evidence="1">
    <location>
        <begin position="93"/>
        <end position="105"/>
    </location>
</feature>
<dbReference type="EMBL" id="JAACLJ010000005">
    <property type="protein sequence ID" value="KAF4586075.1"/>
    <property type="molecule type" value="Genomic_DNA"/>
</dbReference>
<feature type="compositionally biased region" description="Polar residues" evidence="1">
    <location>
        <begin position="141"/>
        <end position="153"/>
    </location>
</feature>
<evidence type="ECO:0000256" key="1">
    <source>
        <dbReference type="SAM" id="MobiDB-lite"/>
    </source>
</evidence>
<name>A0A8H4Q631_9HYPO</name>
<organism evidence="2 3">
    <name type="scientific">Ophiocordyceps camponoti-floridani</name>
    <dbReference type="NCBI Taxonomy" id="2030778"/>
    <lineage>
        <taxon>Eukaryota</taxon>
        <taxon>Fungi</taxon>
        <taxon>Dikarya</taxon>
        <taxon>Ascomycota</taxon>
        <taxon>Pezizomycotina</taxon>
        <taxon>Sordariomycetes</taxon>
        <taxon>Hypocreomycetidae</taxon>
        <taxon>Hypocreales</taxon>
        <taxon>Ophiocordycipitaceae</taxon>
        <taxon>Ophiocordyceps</taxon>
    </lineage>
</organism>
<evidence type="ECO:0000313" key="2">
    <source>
        <dbReference type="EMBL" id="KAF4586075.1"/>
    </source>
</evidence>
<dbReference type="Proteomes" id="UP000562929">
    <property type="component" value="Unassembled WGS sequence"/>
</dbReference>
<feature type="region of interest" description="Disordered" evidence="1">
    <location>
        <begin position="70"/>
        <end position="109"/>
    </location>
</feature>
<proteinExistence type="predicted"/>
<evidence type="ECO:0000313" key="3">
    <source>
        <dbReference type="Proteomes" id="UP000562929"/>
    </source>
</evidence>
<dbReference type="AlphaFoldDB" id="A0A8H4Q631"/>
<feature type="region of interest" description="Disordered" evidence="1">
    <location>
        <begin position="1"/>
        <end position="27"/>
    </location>
</feature>
<dbReference type="OrthoDB" id="4927695at2759"/>
<keyword evidence="3" id="KW-1185">Reference proteome</keyword>
<protein>
    <submittedName>
        <fullName evidence="2">Uncharacterized protein</fullName>
    </submittedName>
</protein>
<reference evidence="2 3" key="1">
    <citation type="journal article" date="2020" name="G3 (Bethesda)">
        <title>Genetic Underpinnings of Host Manipulation by Ophiocordyceps as Revealed by Comparative Transcriptomics.</title>
        <authorList>
            <person name="Will I."/>
            <person name="Das B."/>
            <person name="Trinh T."/>
            <person name="Brachmann A."/>
            <person name="Ohm R.A."/>
            <person name="de Bekker C."/>
        </authorList>
    </citation>
    <scope>NUCLEOTIDE SEQUENCE [LARGE SCALE GENOMIC DNA]</scope>
    <source>
        <strain evidence="2 3">EC05</strain>
    </source>
</reference>
<sequence>MRSRKVRRADQSIHHIARGQNQDPGAYPYYPPHGPYPHYNGFYPPPPNYGPINNYYNHISPSYKFHSVTNKKDPQLAPDLNTSGIPTTAGYVDNSSGNDSTDNRGSNGGTYVGVNSAAFVDKGATSIGTDSRGYKGHYSDSRGQNSHDFSSSDSRGRQAAIESGGSRGKVGAQHSTTDSEFRRAPNWDNIYADMPHHGTNRPF</sequence>
<feature type="region of interest" description="Disordered" evidence="1">
    <location>
        <begin position="125"/>
        <end position="184"/>
    </location>
</feature>
<comment type="caution">
    <text evidence="2">The sequence shown here is derived from an EMBL/GenBank/DDBJ whole genome shotgun (WGS) entry which is preliminary data.</text>
</comment>
<gene>
    <name evidence="2" type="ORF">GQ602_005380</name>
</gene>